<keyword evidence="2" id="KW-1185">Reference proteome</keyword>
<evidence type="ECO:0000313" key="2">
    <source>
        <dbReference type="Proteomes" id="UP001345963"/>
    </source>
</evidence>
<evidence type="ECO:0000313" key="1">
    <source>
        <dbReference type="EMBL" id="MED6250326.1"/>
    </source>
</evidence>
<dbReference type="Proteomes" id="UP001345963">
    <property type="component" value="Unassembled WGS sequence"/>
</dbReference>
<name>A0ABU7BI39_9TELE</name>
<protein>
    <submittedName>
        <fullName evidence="1">Uncharacterized protein</fullName>
    </submittedName>
</protein>
<proteinExistence type="predicted"/>
<sequence>MLDHLFAECWTVCTLLDVTMPFQRHRPFCIQDSPLLHIPSNIATDMTGRPKSDVTRRYIGGASILGARLQLETGSGYRHLRHHLEKSPEWISFILSRWPTNNS</sequence>
<organism evidence="1 2">
    <name type="scientific">Ataeniobius toweri</name>
    <dbReference type="NCBI Taxonomy" id="208326"/>
    <lineage>
        <taxon>Eukaryota</taxon>
        <taxon>Metazoa</taxon>
        <taxon>Chordata</taxon>
        <taxon>Craniata</taxon>
        <taxon>Vertebrata</taxon>
        <taxon>Euteleostomi</taxon>
        <taxon>Actinopterygii</taxon>
        <taxon>Neopterygii</taxon>
        <taxon>Teleostei</taxon>
        <taxon>Neoteleostei</taxon>
        <taxon>Acanthomorphata</taxon>
        <taxon>Ovalentaria</taxon>
        <taxon>Atherinomorphae</taxon>
        <taxon>Cyprinodontiformes</taxon>
        <taxon>Goodeidae</taxon>
        <taxon>Ataeniobius</taxon>
    </lineage>
</organism>
<reference evidence="1 2" key="1">
    <citation type="submission" date="2021-07" db="EMBL/GenBank/DDBJ databases">
        <authorList>
            <person name="Palmer J.M."/>
        </authorList>
    </citation>
    <scope>NUCLEOTIDE SEQUENCE [LARGE SCALE GENOMIC DNA]</scope>
    <source>
        <strain evidence="1 2">AT_MEX2019</strain>
        <tissue evidence="1">Muscle</tissue>
    </source>
</reference>
<dbReference type="EMBL" id="JAHUTI010056900">
    <property type="protein sequence ID" value="MED6250326.1"/>
    <property type="molecule type" value="Genomic_DNA"/>
</dbReference>
<accession>A0ABU7BI39</accession>
<comment type="caution">
    <text evidence="1">The sequence shown here is derived from an EMBL/GenBank/DDBJ whole genome shotgun (WGS) entry which is preliminary data.</text>
</comment>
<gene>
    <name evidence="1" type="ORF">ATANTOWER_029640</name>
</gene>